<evidence type="ECO:0000256" key="6">
    <source>
        <dbReference type="ARBA" id="ARBA00022989"/>
    </source>
</evidence>
<organism evidence="11">
    <name type="scientific">Menopon gallinae</name>
    <name type="common">poultry shaft louse</name>
    <dbReference type="NCBI Taxonomy" id="328185"/>
    <lineage>
        <taxon>Eukaryota</taxon>
        <taxon>Metazoa</taxon>
        <taxon>Ecdysozoa</taxon>
        <taxon>Arthropoda</taxon>
        <taxon>Hexapoda</taxon>
        <taxon>Insecta</taxon>
        <taxon>Pterygota</taxon>
        <taxon>Neoptera</taxon>
        <taxon>Paraneoptera</taxon>
        <taxon>Psocodea</taxon>
        <taxon>Troctomorpha</taxon>
        <taxon>Phthiraptera</taxon>
        <taxon>Amblycera</taxon>
        <taxon>Menoponidae</taxon>
        <taxon>Menopon</taxon>
    </lineage>
</organism>
<accession>A0AAW2I4C7</accession>
<evidence type="ECO:0000313" key="11">
    <source>
        <dbReference type="EMBL" id="KAL0276558.1"/>
    </source>
</evidence>
<gene>
    <name evidence="11" type="ORF">PYX00_004117</name>
</gene>
<dbReference type="PANTHER" id="PTHR21137">
    <property type="entry name" value="ODORANT RECEPTOR"/>
    <property type="match status" value="1"/>
</dbReference>
<keyword evidence="7 10" id="KW-0472">Membrane</keyword>
<evidence type="ECO:0000256" key="2">
    <source>
        <dbReference type="ARBA" id="ARBA00022475"/>
    </source>
</evidence>
<keyword evidence="3 10" id="KW-0716">Sensory transduction</keyword>
<sequence length="380" mass="44343">MADIYERAQSINFNLYTCIGFWGVKTKNRCYRFLYYSYSYFAVFLATLYFVLQVLDVKDSLDSMATLSDNLSATITSVLSITKVYVLKFRLERVERLRKHFREHLNAPGVGTSEEDKQIFKEEAESYMRTSKMMYVFVSVTISSWWIGPAFQGKVPVRMWTPFDKYMNFEAYVSVYFYQCLLLGIYGGIVMSIDLIIWLFIFLVSTHFKILEKNIMKFGSGSPEERRREFRNIVIHHQKILRVHSEVDSLFSISIFIHLISVGVLISVTELDLVQTSTNAMSMRFMRQIGNLTTAIFDMFLYSHYGTLLEEMSMRIGKAIYNGPWLSFTPAERRDFMFVIIRSQKKCKITAGKMLPVNLESYLRILSTSYNLMAVLKQTK</sequence>
<feature type="transmembrane region" description="Helical" evidence="10">
    <location>
        <begin position="33"/>
        <end position="51"/>
    </location>
</feature>
<evidence type="ECO:0000256" key="4">
    <source>
        <dbReference type="ARBA" id="ARBA00022692"/>
    </source>
</evidence>
<feature type="transmembrane region" description="Helical" evidence="10">
    <location>
        <begin position="289"/>
        <end position="308"/>
    </location>
</feature>
<dbReference type="EMBL" id="JARGDH010000002">
    <property type="protein sequence ID" value="KAL0276558.1"/>
    <property type="molecule type" value="Genomic_DNA"/>
</dbReference>
<proteinExistence type="inferred from homology"/>
<reference evidence="11" key="1">
    <citation type="journal article" date="2024" name="Gigascience">
        <title>Chromosome-level genome of the poultry shaft louse Menopon gallinae provides insight into the host-switching and adaptive evolution of parasitic lice.</title>
        <authorList>
            <person name="Xu Y."/>
            <person name="Ma L."/>
            <person name="Liu S."/>
            <person name="Liang Y."/>
            <person name="Liu Q."/>
            <person name="He Z."/>
            <person name="Tian L."/>
            <person name="Duan Y."/>
            <person name="Cai W."/>
            <person name="Li H."/>
            <person name="Song F."/>
        </authorList>
    </citation>
    <scope>NUCLEOTIDE SEQUENCE</scope>
    <source>
        <strain evidence="11">Cailab_2023a</strain>
    </source>
</reference>
<evidence type="ECO:0000256" key="3">
    <source>
        <dbReference type="ARBA" id="ARBA00022606"/>
    </source>
</evidence>
<dbReference type="InterPro" id="IPR004117">
    <property type="entry name" value="7tm6_olfct_rcpt"/>
</dbReference>
<feature type="transmembrane region" description="Helical" evidence="10">
    <location>
        <begin position="249"/>
        <end position="269"/>
    </location>
</feature>
<evidence type="ECO:0000256" key="9">
    <source>
        <dbReference type="ARBA" id="ARBA00023224"/>
    </source>
</evidence>
<evidence type="ECO:0000256" key="8">
    <source>
        <dbReference type="ARBA" id="ARBA00023170"/>
    </source>
</evidence>
<feature type="transmembrane region" description="Helical" evidence="10">
    <location>
        <begin position="133"/>
        <end position="151"/>
    </location>
</feature>
<dbReference type="AlphaFoldDB" id="A0AAW2I4C7"/>
<evidence type="ECO:0000256" key="10">
    <source>
        <dbReference type="RuleBase" id="RU351113"/>
    </source>
</evidence>
<keyword evidence="4 10" id="KW-0812">Transmembrane</keyword>
<keyword evidence="9 10" id="KW-0807">Transducer</keyword>
<comment type="caution">
    <text evidence="10">Lacks conserved residue(s) required for the propagation of feature annotation.</text>
</comment>
<feature type="transmembrane region" description="Helical" evidence="10">
    <location>
        <begin position="171"/>
        <end position="204"/>
    </location>
</feature>
<evidence type="ECO:0000256" key="1">
    <source>
        <dbReference type="ARBA" id="ARBA00004651"/>
    </source>
</evidence>
<dbReference type="GO" id="GO:0004984">
    <property type="term" value="F:olfactory receptor activity"/>
    <property type="evidence" value="ECO:0007669"/>
    <property type="project" value="InterPro"/>
</dbReference>
<comment type="subcellular location">
    <subcellularLocation>
        <location evidence="1 10">Cell membrane</location>
        <topology evidence="1 10">Multi-pass membrane protein</topology>
    </subcellularLocation>
</comment>
<evidence type="ECO:0000256" key="7">
    <source>
        <dbReference type="ARBA" id="ARBA00023136"/>
    </source>
</evidence>
<dbReference type="GO" id="GO:0005549">
    <property type="term" value="F:odorant binding"/>
    <property type="evidence" value="ECO:0007669"/>
    <property type="project" value="InterPro"/>
</dbReference>
<protein>
    <recommendedName>
        <fullName evidence="10">Odorant receptor</fullName>
    </recommendedName>
</protein>
<name>A0AAW2I4C7_9NEOP</name>
<dbReference type="GO" id="GO:0005886">
    <property type="term" value="C:plasma membrane"/>
    <property type="evidence" value="ECO:0007669"/>
    <property type="project" value="UniProtKB-SubCell"/>
</dbReference>
<comment type="caution">
    <text evidence="11">The sequence shown here is derived from an EMBL/GenBank/DDBJ whole genome shotgun (WGS) entry which is preliminary data.</text>
</comment>
<comment type="similarity">
    <text evidence="10">Belongs to the insect chemoreceptor superfamily. Heteromeric odorant receptor channel (TC 1.A.69) family.</text>
</comment>
<keyword evidence="8 10" id="KW-0675">Receptor</keyword>
<keyword evidence="2" id="KW-1003">Cell membrane</keyword>
<dbReference type="PANTHER" id="PTHR21137:SF35">
    <property type="entry name" value="ODORANT RECEPTOR 19A-RELATED"/>
    <property type="match status" value="1"/>
</dbReference>
<feature type="transmembrane region" description="Helical" evidence="10">
    <location>
        <begin position="71"/>
        <end position="91"/>
    </location>
</feature>
<evidence type="ECO:0000256" key="5">
    <source>
        <dbReference type="ARBA" id="ARBA00022725"/>
    </source>
</evidence>
<keyword evidence="5 10" id="KW-0552">Olfaction</keyword>
<keyword evidence="6 10" id="KW-1133">Transmembrane helix</keyword>
<dbReference type="GO" id="GO:0007165">
    <property type="term" value="P:signal transduction"/>
    <property type="evidence" value="ECO:0007669"/>
    <property type="project" value="UniProtKB-KW"/>
</dbReference>
<dbReference type="Pfam" id="PF02949">
    <property type="entry name" value="7tm_6"/>
    <property type="match status" value="1"/>
</dbReference>